<dbReference type="GO" id="GO:0008270">
    <property type="term" value="F:zinc ion binding"/>
    <property type="evidence" value="ECO:0007669"/>
    <property type="project" value="UniProtKB-KW"/>
</dbReference>
<dbReference type="PANTHER" id="PTHR33059:SF81">
    <property type="entry name" value="FLZ-TYPE DOMAIN-CONTAINING PROTEIN"/>
    <property type="match status" value="1"/>
</dbReference>
<dbReference type="PANTHER" id="PTHR33059">
    <property type="entry name" value="FCS-LIKE ZINC FINGER 5"/>
    <property type="match status" value="1"/>
</dbReference>
<sequence length="152" mass="17367">MVSKRCRLLRSSSQGETGLYTHIQPLQPSVPLGEPARQKRPQSQTIKQLEKQPQSQHQPSIFRLNSPTEEKSDYVFKEQPDEGFRAFLKCCSLCKKQLKQDGDVYMYGCLTAYCSPECRDNQMALDGFDKKIAADLEIRKMEVFGKPNAPLH</sequence>
<feature type="region of interest" description="Disordered" evidence="7">
    <location>
        <begin position="17"/>
        <end position="69"/>
    </location>
</feature>
<name>A0A251QR87_PRUPE</name>
<organism evidence="9 10">
    <name type="scientific">Prunus persica</name>
    <name type="common">Peach</name>
    <name type="synonym">Amygdalus persica</name>
    <dbReference type="NCBI Taxonomy" id="3760"/>
    <lineage>
        <taxon>Eukaryota</taxon>
        <taxon>Viridiplantae</taxon>
        <taxon>Streptophyta</taxon>
        <taxon>Embryophyta</taxon>
        <taxon>Tracheophyta</taxon>
        <taxon>Spermatophyta</taxon>
        <taxon>Magnoliopsida</taxon>
        <taxon>eudicotyledons</taxon>
        <taxon>Gunneridae</taxon>
        <taxon>Pentapetalae</taxon>
        <taxon>rosids</taxon>
        <taxon>fabids</taxon>
        <taxon>Rosales</taxon>
        <taxon>Rosaceae</taxon>
        <taxon>Amygdaloideae</taxon>
        <taxon>Amygdaleae</taxon>
        <taxon>Prunus</taxon>
    </lineage>
</organism>
<keyword evidence="5" id="KW-0863">Zinc-finger</keyword>
<evidence type="ECO:0000256" key="1">
    <source>
        <dbReference type="ARBA" id="ARBA00004496"/>
    </source>
</evidence>
<evidence type="ECO:0000313" key="9">
    <source>
        <dbReference type="EMBL" id="ONI26332.1"/>
    </source>
</evidence>
<evidence type="ECO:0000256" key="4">
    <source>
        <dbReference type="ARBA" id="ARBA00022723"/>
    </source>
</evidence>
<dbReference type="PROSITE" id="PS51795">
    <property type="entry name" value="ZF_FLZ"/>
    <property type="match status" value="1"/>
</dbReference>
<feature type="compositionally biased region" description="Polar residues" evidence="7">
    <location>
        <begin position="41"/>
        <end position="67"/>
    </location>
</feature>
<dbReference type="InterPro" id="IPR007650">
    <property type="entry name" value="Zf-FLZ_dom"/>
</dbReference>
<keyword evidence="3" id="KW-0963">Cytoplasm</keyword>
<comment type="subcellular location">
    <subcellularLocation>
        <location evidence="1">Cytoplasm</location>
    </subcellularLocation>
</comment>
<evidence type="ECO:0000313" key="10">
    <source>
        <dbReference type="Proteomes" id="UP000006882"/>
    </source>
</evidence>
<evidence type="ECO:0000256" key="5">
    <source>
        <dbReference type="ARBA" id="ARBA00022771"/>
    </source>
</evidence>
<gene>
    <name evidence="9" type="ORF">PRUPE_1G018100</name>
</gene>
<evidence type="ECO:0000256" key="3">
    <source>
        <dbReference type="ARBA" id="ARBA00022490"/>
    </source>
</evidence>
<protein>
    <recommendedName>
        <fullName evidence="8">FLZ-type domain-containing protein</fullName>
    </recommendedName>
</protein>
<evidence type="ECO:0000256" key="2">
    <source>
        <dbReference type="ARBA" id="ARBA00009374"/>
    </source>
</evidence>
<keyword evidence="5" id="KW-0862">Zinc</keyword>
<evidence type="ECO:0000259" key="8">
    <source>
        <dbReference type="PROSITE" id="PS51795"/>
    </source>
</evidence>
<dbReference type="EMBL" id="CM007651">
    <property type="protein sequence ID" value="ONI26332.1"/>
    <property type="molecule type" value="Genomic_DNA"/>
</dbReference>
<reference evidence="9 10" key="1">
    <citation type="journal article" date="2013" name="Nat. Genet.">
        <title>The high-quality draft genome of peach (Prunus persica) identifies unique patterns of genetic diversity, domestication and genome evolution.</title>
        <authorList>
            <consortium name="International Peach Genome Initiative"/>
            <person name="Verde I."/>
            <person name="Abbott A.G."/>
            <person name="Scalabrin S."/>
            <person name="Jung S."/>
            <person name="Shu S."/>
            <person name="Marroni F."/>
            <person name="Zhebentyayeva T."/>
            <person name="Dettori M.T."/>
            <person name="Grimwood J."/>
            <person name="Cattonaro F."/>
            <person name="Zuccolo A."/>
            <person name="Rossini L."/>
            <person name="Jenkins J."/>
            <person name="Vendramin E."/>
            <person name="Meisel L.A."/>
            <person name="Decroocq V."/>
            <person name="Sosinski B."/>
            <person name="Prochnik S."/>
            <person name="Mitros T."/>
            <person name="Policriti A."/>
            <person name="Cipriani G."/>
            <person name="Dondini L."/>
            <person name="Ficklin S."/>
            <person name="Goodstein D.M."/>
            <person name="Xuan P."/>
            <person name="Del Fabbro C."/>
            <person name="Aramini V."/>
            <person name="Copetti D."/>
            <person name="Gonzalez S."/>
            <person name="Horner D.S."/>
            <person name="Falchi R."/>
            <person name="Lucas S."/>
            <person name="Mica E."/>
            <person name="Maldonado J."/>
            <person name="Lazzari B."/>
            <person name="Bielenberg D."/>
            <person name="Pirona R."/>
            <person name="Miculan M."/>
            <person name="Barakat A."/>
            <person name="Testolin R."/>
            <person name="Stella A."/>
            <person name="Tartarini S."/>
            <person name="Tonutti P."/>
            <person name="Arus P."/>
            <person name="Orellana A."/>
            <person name="Wells C."/>
            <person name="Main D."/>
            <person name="Vizzotto G."/>
            <person name="Silva H."/>
            <person name="Salamini F."/>
            <person name="Schmutz J."/>
            <person name="Morgante M."/>
            <person name="Rokhsar D.S."/>
        </authorList>
    </citation>
    <scope>NUCLEOTIDE SEQUENCE [LARGE SCALE GENOMIC DNA]</scope>
    <source>
        <strain evidence="10">cv. Nemared</strain>
    </source>
</reference>
<dbReference type="AlphaFoldDB" id="A0A251QR87"/>
<keyword evidence="10" id="KW-1185">Reference proteome</keyword>
<feature type="domain" description="FLZ-type" evidence="8">
    <location>
        <begin position="86"/>
        <end position="130"/>
    </location>
</feature>
<keyword evidence="4" id="KW-0479">Metal-binding</keyword>
<dbReference type="Pfam" id="PF04570">
    <property type="entry name" value="zf-FLZ"/>
    <property type="match status" value="1"/>
</dbReference>
<proteinExistence type="inferred from homology"/>
<comment type="similarity">
    <text evidence="2">Belongs to the FLZ family.</text>
</comment>
<dbReference type="Proteomes" id="UP000006882">
    <property type="component" value="Chromosome G1"/>
</dbReference>
<dbReference type="Gramene" id="ONI26332">
    <property type="protein sequence ID" value="ONI26332"/>
    <property type="gene ID" value="PRUPE_1G018100"/>
</dbReference>
<feature type="zinc finger region" description="FLZ-type" evidence="6">
    <location>
        <begin position="86"/>
        <end position="130"/>
    </location>
</feature>
<dbReference type="GO" id="GO:0005737">
    <property type="term" value="C:cytoplasm"/>
    <property type="evidence" value="ECO:0007669"/>
    <property type="project" value="UniProtKB-SubCell"/>
</dbReference>
<accession>A0A251QR87</accession>
<evidence type="ECO:0000256" key="6">
    <source>
        <dbReference type="PROSITE-ProRule" id="PRU01131"/>
    </source>
</evidence>
<evidence type="ECO:0000256" key="7">
    <source>
        <dbReference type="SAM" id="MobiDB-lite"/>
    </source>
</evidence>
<dbReference type="STRING" id="3760.A0A251QR87"/>